<feature type="coiled-coil region" evidence="1">
    <location>
        <begin position="119"/>
        <end position="149"/>
    </location>
</feature>
<keyword evidence="4" id="KW-1185">Reference proteome</keyword>
<dbReference type="RefSeq" id="XP_030999754.1">
    <property type="nucleotide sequence ID" value="XM_031134638.1"/>
</dbReference>
<evidence type="ECO:0000313" key="4">
    <source>
        <dbReference type="Proteomes" id="UP000319257"/>
    </source>
</evidence>
<proteinExistence type="predicted"/>
<feature type="compositionally biased region" description="Polar residues" evidence="2">
    <location>
        <begin position="1"/>
        <end position="20"/>
    </location>
</feature>
<comment type="caution">
    <text evidence="3">The sequence shown here is derived from an EMBL/GenBank/DDBJ whole genome shotgun (WGS) entry which is preliminary data.</text>
</comment>
<feature type="region of interest" description="Disordered" evidence="2">
    <location>
        <begin position="1"/>
        <end position="59"/>
    </location>
</feature>
<dbReference type="AlphaFoldDB" id="A0A507BEZ0"/>
<organism evidence="3 4">
    <name type="scientific">Thyridium curvatum</name>
    <dbReference type="NCBI Taxonomy" id="1093900"/>
    <lineage>
        <taxon>Eukaryota</taxon>
        <taxon>Fungi</taxon>
        <taxon>Dikarya</taxon>
        <taxon>Ascomycota</taxon>
        <taxon>Pezizomycotina</taxon>
        <taxon>Sordariomycetes</taxon>
        <taxon>Sordariomycetidae</taxon>
        <taxon>Thyridiales</taxon>
        <taxon>Thyridiaceae</taxon>
        <taxon>Thyridium</taxon>
    </lineage>
</organism>
<dbReference type="InParanoid" id="A0A507BEZ0"/>
<evidence type="ECO:0000313" key="3">
    <source>
        <dbReference type="EMBL" id="TPX18043.1"/>
    </source>
</evidence>
<keyword evidence="1" id="KW-0175">Coiled coil</keyword>
<gene>
    <name evidence="3" type="ORF">E0L32_011862</name>
</gene>
<reference evidence="3 4" key="1">
    <citation type="submission" date="2019-06" db="EMBL/GenBank/DDBJ databases">
        <title>Draft genome sequence of the filamentous fungus Phialemoniopsis curvata isolated from diesel fuel.</title>
        <authorList>
            <person name="Varaljay V.A."/>
            <person name="Lyon W.J."/>
            <person name="Crouch A.L."/>
            <person name="Drake C.E."/>
            <person name="Hollomon J.M."/>
            <person name="Nadeau L.J."/>
            <person name="Nunn H.S."/>
            <person name="Stevenson B.S."/>
            <person name="Bojanowski C.L."/>
            <person name="Crookes-Goodson W.J."/>
        </authorList>
    </citation>
    <scope>NUCLEOTIDE SEQUENCE [LARGE SCALE GENOMIC DNA]</scope>
    <source>
        <strain evidence="3 4">D216</strain>
    </source>
</reference>
<sequence>MSNHARQSNRSLDPIPSQTPQDDRLETGGAQLSTATAPLDHVGTGRLKEKELLNNGETSNRDYATGLRILELEGLSTDRLRQAENTTSQLVLATNQMAASSSKVLSQIDGTKPRRHFDLEQLRRELDVLEQSHSLLDEEVQDLEDLADECRSVLIVCEEERNKLFQFILKLERLDAMNANVGIDDLHSRLQVRQKSSPESSTIAASTVLRAKRRRLA</sequence>
<protein>
    <submittedName>
        <fullName evidence="3">Uncharacterized protein</fullName>
    </submittedName>
</protein>
<dbReference type="Proteomes" id="UP000319257">
    <property type="component" value="Unassembled WGS sequence"/>
</dbReference>
<evidence type="ECO:0000256" key="1">
    <source>
        <dbReference type="SAM" id="Coils"/>
    </source>
</evidence>
<accession>A0A507BEZ0</accession>
<dbReference type="GeneID" id="41979309"/>
<dbReference type="EMBL" id="SKBQ01000122">
    <property type="protein sequence ID" value="TPX18043.1"/>
    <property type="molecule type" value="Genomic_DNA"/>
</dbReference>
<evidence type="ECO:0000256" key="2">
    <source>
        <dbReference type="SAM" id="MobiDB-lite"/>
    </source>
</evidence>
<name>A0A507BEZ0_9PEZI</name>